<comment type="caution">
    <text evidence="1">The sequence shown here is derived from an EMBL/GenBank/DDBJ whole genome shotgun (WGS) entry which is preliminary data.</text>
</comment>
<organism evidence="1">
    <name type="scientific">marine sediment metagenome</name>
    <dbReference type="NCBI Taxonomy" id="412755"/>
    <lineage>
        <taxon>unclassified sequences</taxon>
        <taxon>metagenomes</taxon>
        <taxon>ecological metagenomes</taxon>
    </lineage>
</organism>
<sequence>MSKIVIEIEDLDNGSVKVKSTPSFSEIWTKLQFDPNHAVSYHYSYRALRSIYETSKDLDAIVKTMPLRQ</sequence>
<dbReference type="AlphaFoldDB" id="X1C2N5"/>
<dbReference type="EMBL" id="BART01015685">
    <property type="protein sequence ID" value="GAG87617.1"/>
    <property type="molecule type" value="Genomic_DNA"/>
</dbReference>
<evidence type="ECO:0000313" key="1">
    <source>
        <dbReference type="EMBL" id="GAG87617.1"/>
    </source>
</evidence>
<name>X1C2N5_9ZZZZ</name>
<protein>
    <submittedName>
        <fullName evidence="1">Uncharacterized protein</fullName>
    </submittedName>
</protein>
<accession>X1C2N5</accession>
<proteinExistence type="predicted"/>
<reference evidence="1" key="1">
    <citation type="journal article" date="2014" name="Front. Microbiol.">
        <title>High frequency of phylogenetically diverse reductive dehalogenase-homologous genes in deep subseafloor sedimentary metagenomes.</title>
        <authorList>
            <person name="Kawai M."/>
            <person name="Futagami T."/>
            <person name="Toyoda A."/>
            <person name="Takaki Y."/>
            <person name="Nishi S."/>
            <person name="Hori S."/>
            <person name="Arai W."/>
            <person name="Tsubouchi T."/>
            <person name="Morono Y."/>
            <person name="Uchiyama I."/>
            <person name="Ito T."/>
            <person name="Fujiyama A."/>
            <person name="Inagaki F."/>
            <person name="Takami H."/>
        </authorList>
    </citation>
    <scope>NUCLEOTIDE SEQUENCE</scope>
    <source>
        <strain evidence="1">Expedition CK06-06</strain>
    </source>
</reference>
<gene>
    <name evidence="1" type="ORF">S01H4_30396</name>
</gene>